<dbReference type="PROSITE" id="PS51173">
    <property type="entry name" value="CBM2"/>
    <property type="match status" value="1"/>
</dbReference>
<evidence type="ECO:0000256" key="2">
    <source>
        <dbReference type="ARBA" id="ARBA00023326"/>
    </source>
</evidence>
<dbReference type="GO" id="GO:0030247">
    <property type="term" value="F:polysaccharide binding"/>
    <property type="evidence" value="ECO:0007669"/>
    <property type="project" value="UniProtKB-UniRule"/>
</dbReference>
<dbReference type="GO" id="GO:0004553">
    <property type="term" value="F:hydrolase activity, hydrolyzing O-glycosyl compounds"/>
    <property type="evidence" value="ECO:0007669"/>
    <property type="project" value="InterPro"/>
</dbReference>
<evidence type="ECO:0000256" key="1">
    <source>
        <dbReference type="ARBA" id="ARBA00022729"/>
    </source>
</evidence>
<dbReference type="SUPFAM" id="SSF49384">
    <property type="entry name" value="Carbohydrate-binding domain"/>
    <property type="match status" value="1"/>
</dbReference>
<name>A0A1M6ZBT0_9ACTN</name>
<dbReference type="InterPro" id="IPR001919">
    <property type="entry name" value="CBD2"/>
</dbReference>
<reference evidence="4 5" key="1">
    <citation type="submission" date="2016-11" db="EMBL/GenBank/DDBJ databases">
        <authorList>
            <person name="Jaros S."/>
            <person name="Januszkiewicz K."/>
            <person name="Wedrychowicz H."/>
        </authorList>
    </citation>
    <scope>NUCLEOTIDE SEQUENCE [LARGE SCALE GENOMIC DNA]</scope>
    <source>
        <strain evidence="4 5">CGMCC 4.2025</strain>
    </source>
</reference>
<protein>
    <submittedName>
        <fullName evidence="4">Mannan endo-1,4-beta-mannosidase/cellulose 1,4-beta-cellobiosidase</fullName>
    </submittedName>
</protein>
<proteinExistence type="predicted"/>
<gene>
    <name evidence="4" type="ORF">SAMN05216499_103282</name>
</gene>
<evidence type="ECO:0000313" key="4">
    <source>
        <dbReference type="EMBL" id="SHL27942.1"/>
    </source>
</evidence>
<dbReference type="InterPro" id="IPR012291">
    <property type="entry name" value="CBM2_carb-bd_dom_sf"/>
</dbReference>
<dbReference type="GO" id="GO:0000272">
    <property type="term" value="P:polysaccharide catabolic process"/>
    <property type="evidence" value="ECO:0007669"/>
    <property type="project" value="UniProtKB-KW"/>
</dbReference>
<dbReference type="STRING" id="310782.SAMN05216499_103282"/>
<organism evidence="4 5">
    <name type="scientific">Actinacidiphila paucisporea</name>
    <dbReference type="NCBI Taxonomy" id="310782"/>
    <lineage>
        <taxon>Bacteria</taxon>
        <taxon>Bacillati</taxon>
        <taxon>Actinomycetota</taxon>
        <taxon>Actinomycetes</taxon>
        <taxon>Kitasatosporales</taxon>
        <taxon>Streptomycetaceae</taxon>
        <taxon>Actinacidiphila</taxon>
    </lineage>
</organism>
<keyword evidence="1" id="KW-0732">Signal</keyword>
<feature type="domain" description="CBM2" evidence="3">
    <location>
        <begin position="1"/>
        <end position="93"/>
    </location>
</feature>
<dbReference type="RefSeq" id="WP_073495102.1">
    <property type="nucleotide sequence ID" value="NZ_FRBI01000003.1"/>
</dbReference>
<dbReference type="Pfam" id="PF00553">
    <property type="entry name" value="CBM_2"/>
    <property type="match status" value="1"/>
</dbReference>
<sequence length="93" mass="9414">MHIDTQWGTGLVATVTVTAGASPLTGWTDRWSWPGTQTVTSSWNATVSQSGAAVTAKNLSYNGSLAASAATTFGFQAAASGSFSVPSLSCTPN</sequence>
<dbReference type="Gene3D" id="2.60.40.290">
    <property type="match status" value="1"/>
</dbReference>
<keyword evidence="5" id="KW-1185">Reference proteome</keyword>
<dbReference type="SMART" id="SM00637">
    <property type="entry name" value="CBD_II"/>
    <property type="match status" value="1"/>
</dbReference>
<keyword evidence="2" id="KW-0624">Polysaccharide degradation</keyword>
<evidence type="ECO:0000313" key="5">
    <source>
        <dbReference type="Proteomes" id="UP000184111"/>
    </source>
</evidence>
<dbReference type="InterPro" id="IPR008965">
    <property type="entry name" value="CBM2/CBM3_carb-bd_dom_sf"/>
</dbReference>
<accession>A0A1M6ZBT0</accession>
<keyword evidence="2" id="KW-0119">Carbohydrate metabolism</keyword>
<dbReference type="OrthoDB" id="1466228at2"/>
<dbReference type="EMBL" id="FRBI01000003">
    <property type="protein sequence ID" value="SHL27942.1"/>
    <property type="molecule type" value="Genomic_DNA"/>
</dbReference>
<dbReference type="AlphaFoldDB" id="A0A1M6ZBT0"/>
<evidence type="ECO:0000259" key="3">
    <source>
        <dbReference type="PROSITE" id="PS51173"/>
    </source>
</evidence>
<dbReference type="Proteomes" id="UP000184111">
    <property type="component" value="Unassembled WGS sequence"/>
</dbReference>